<comment type="similarity">
    <text evidence="8">Belongs to the ThiG family.</text>
</comment>
<dbReference type="EMBL" id="NSKA01000001">
    <property type="protein sequence ID" value="PAU73829.1"/>
    <property type="molecule type" value="Genomic_DNA"/>
</dbReference>
<dbReference type="InterPro" id="IPR033983">
    <property type="entry name" value="Thiazole_synthase_ThiG"/>
</dbReference>
<keyword evidence="8" id="KW-0963">Cytoplasm</keyword>
<dbReference type="PANTHER" id="PTHR34266">
    <property type="entry name" value="THIAZOLE SYNTHASE"/>
    <property type="match status" value="1"/>
</dbReference>
<evidence type="ECO:0000313" key="10">
    <source>
        <dbReference type="EMBL" id="PAU73829.1"/>
    </source>
</evidence>
<dbReference type="HAMAP" id="MF_00443">
    <property type="entry name" value="ThiG"/>
    <property type="match status" value="1"/>
</dbReference>
<evidence type="ECO:0000256" key="3">
    <source>
        <dbReference type="ARBA" id="ARBA00011960"/>
    </source>
</evidence>
<dbReference type="InterPro" id="IPR013785">
    <property type="entry name" value="Aldolase_TIM"/>
</dbReference>
<dbReference type="InterPro" id="IPR008867">
    <property type="entry name" value="ThiG"/>
</dbReference>
<feature type="active site" description="Schiff-base intermediate with DXP" evidence="8">
    <location>
        <position position="107"/>
    </location>
</feature>
<dbReference type="EC" id="2.8.1.10" evidence="3 8"/>
<protein>
    <recommendedName>
        <fullName evidence="3 8">Thiazole synthase</fullName>
        <ecNumber evidence="3 8">2.8.1.10</ecNumber>
    </recommendedName>
</protein>
<feature type="binding site" evidence="8">
    <location>
        <begin position="216"/>
        <end position="217"/>
    </location>
    <ligand>
        <name>1-deoxy-D-xylulose 5-phosphate</name>
        <dbReference type="ChEBI" id="CHEBI:57792"/>
    </ligand>
</feature>
<reference evidence="10 11" key="1">
    <citation type="submission" date="2017-08" db="EMBL/GenBank/DDBJ databases">
        <title>Halomonas binhaiensis sp. nov., isolated from saline alkaline soil.</title>
        <authorList>
            <person name="Wang D."/>
            <person name="Zhang G."/>
        </authorList>
    </citation>
    <scope>NUCLEOTIDE SEQUENCE [LARGE SCALE GENOMIC DNA]</scope>
    <source>
        <strain evidence="10 11">WN018</strain>
    </source>
</reference>
<proteinExistence type="inferred from homology"/>
<evidence type="ECO:0000313" key="11">
    <source>
        <dbReference type="Proteomes" id="UP000218675"/>
    </source>
</evidence>
<comment type="function">
    <text evidence="1 8">Catalyzes the rearrangement of 1-deoxy-D-xylulose 5-phosphate (DXP) to produce the thiazole phosphate moiety of thiamine. Sulfur is provided by the thiocarboxylate moiety of the carrier protein ThiS. In vitro, sulfur can be provided by H(2)S.</text>
</comment>
<evidence type="ECO:0000256" key="5">
    <source>
        <dbReference type="ARBA" id="ARBA00022977"/>
    </source>
</evidence>
<accession>A0ABX4HMV0</accession>
<comment type="subcellular location">
    <subcellularLocation>
        <location evidence="8">Cytoplasm</location>
    </subcellularLocation>
</comment>
<feature type="domain" description="Thiazole synthase ThiG" evidence="9">
    <location>
        <begin position="13"/>
        <end position="259"/>
    </location>
</feature>
<comment type="pathway">
    <text evidence="2 8">Cofactor biosynthesis; thiamine diphosphate biosynthesis.</text>
</comment>
<gene>
    <name evidence="8" type="primary">thiG</name>
    <name evidence="10" type="ORF">CK497_04285</name>
</gene>
<keyword evidence="4 8" id="KW-0808">Transferase</keyword>
<dbReference type="CDD" id="cd04728">
    <property type="entry name" value="ThiG"/>
    <property type="match status" value="1"/>
</dbReference>
<evidence type="ECO:0000256" key="1">
    <source>
        <dbReference type="ARBA" id="ARBA00002834"/>
    </source>
</evidence>
<dbReference type="PANTHER" id="PTHR34266:SF2">
    <property type="entry name" value="THIAZOLE SYNTHASE"/>
    <property type="match status" value="1"/>
</dbReference>
<evidence type="ECO:0000256" key="8">
    <source>
        <dbReference type="HAMAP-Rule" id="MF_00443"/>
    </source>
</evidence>
<feature type="binding site" evidence="8">
    <location>
        <begin position="194"/>
        <end position="195"/>
    </location>
    <ligand>
        <name>1-deoxy-D-xylulose 5-phosphate</name>
        <dbReference type="ChEBI" id="CHEBI:57792"/>
    </ligand>
</feature>
<evidence type="ECO:0000259" key="9">
    <source>
        <dbReference type="Pfam" id="PF05690"/>
    </source>
</evidence>
<name>A0ABX4HMV0_9GAMM</name>
<evidence type="ECO:0000256" key="2">
    <source>
        <dbReference type="ARBA" id="ARBA00004948"/>
    </source>
</evidence>
<keyword evidence="6 8" id="KW-0704">Schiff base</keyword>
<evidence type="ECO:0000256" key="7">
    <source>
        <dbReference type="ARBA" id="ARBA00049897"/>
    </source>
</evidence>
<dbReference type="Proteomes" id="UP000218675">
    <property type="component" value="Unassembled WGS sequence"/>
</dbReference>
<evidence type="ECO:0000256" key="4">
    <source>
        <dbReference type="ARBA" id="ARBA00022679"/>
    </source>
</evidence>
<comment type="catalytic activity">
    <reaction evidence="7 8">
        <text>[ThiS sulfur-carrier protein]-C-terminal-Gly-aminoethanethioate + 2-iminoacetate + 1-deoxy-D-xylulose 5-phosphate = [ThiS sulfur-carrier protein]-C-terminal Gly-Gly + 2-[(2R,5Z)-2-carboxy-4-methylthiazol-5(2H)-ylidene]ethyl phosphate + 2 H2O + H(+)</text>
        <dbReference type="Rhea" id="RHEA:26297"/>
        <dbReference type="Rhea" id="RHEA-COMP:12909"/>
        <dbReference type="Rhea" id="RHEA-COMP:19908"/>
        <dbReference type="ChEBI" id="CHEBI:15377"/>
        <dbReference type="ChEBI" id="CHEBI:15378"/>
        <dbReference type="ChEBI" id="CHEBI:57792"/>
        <dbReference type="ChEBI" id="CHEBI:62899"/>
        <dbReference type="ChEBI" id="CHEBI:77846"/>
        <dbReference type="ChEBI" id="CHEBI:90778"/>
        <dbReference type="ChEBI" id="CHEBI:232372"/>
        <dbReference type="EC" id="2.8.1.10"/>
    </reaction>
</comment>
<dbReference type="Gene3D" id="3.20.20.70">
    <property type="entry name" value="Aldolase class I"/>
    <property type="match status" value="1"/>
</dbReference>
<feature type="binding site" evidence="8">
    <location>
        <position position="168"/>
    </location>
    <ligand>
        <name>1-deoxy-D-xylulose 5-phosphate</name>
        <dbReference type="ChEBI" id="CHEBI:57792"/>
    </ligand>
</feature>
<evidence type="ECO:0000256" key="6">
    <source>
        <dbReference type="ARBA" id="ARBA00023270"/>
    </source>
</evidence>
<dbReference type="SUPFAM" id="SSF110399">
    <property type="entry name" value="ThiG-like"/>
    <property type="match status" value="1"/>
</dbReference>
<comment type="caution">
    <text evidence="10">The sequence shown here is derived from an EMBL/GenBank/DDBJ whole genome shotgun (WGS) entry which is preliminary data.</text>
</comment>
<dbReference type="RefSeq" id="WP_095602809.1">
    <property type="nucleotide sequence ID" value="NZ_NSKA01000001.1"/>
</dbReference>
<dbReference type="Pfam" id="PF05690">
    <property type="entry name" value="ThiG"/>
    <property type="match status" value="1"/>
</dbReference>
<keyword evidence="11" id="KW-1185">Reference proteome</keyword>
<sequence>MHDQPLAENSLVIAGRHFKSRLMVGTGKYRDFDETSRALEASGTEVVTFAVRRTNLIHSAHEPSLLEVVSPDCYTLLPNTAGCYDAHAAVRTCKLARELLDGHNLVKLEVLGDETTLYPNVIETLKAAEELVKDGFDVMVYTSDDPIVALELERLGCCAVMPLGSLIGSGCGIQNPHNIRLIIERANVPVLIDAGIGSPSEAALAMELGCDAVLMNSAIAHSPRPVQMARAMKLAVEAGREAYLAGRMPRKDHAEASSPRAGCITAI</sequence>
<keyword evidence="5 8" id="KW-0784">Thiamine biosynthesis</keyword>
<organism evidence="10 11">
    <name type="scientific">Vreelandella alkaliphila</name>
    <dbReference type="NCBI Taxonomy" id="272774"/>
    <lineage>
        <taxon>Bacteria</taxon>
        <taxon>Pseudomonadati</taxon>
        <taxon>Pseudomonadota</taxon>
        <taxon>Gammaproteobacteria</taxon>
        <taxon>Oceanospirillales</taxon>
        <taxon>Halomonadaceae</taxon>
        <taxon>Vreelandella</taxon>
    </lineage>
</organism>
<comment type="subunit">
    <text evidence="8">Homotetramer. Forms heterodimers with either ThiH or ThiS.</text>
</comment>